<dbReference type="GO" id="GO:0005507">
    <property type="term" value="F:copper ion binding"/>
    <property type="evidence" value="ECO:0007669"/>
    <property type="project" value="InterPro"/>
</dbReference>
<dbReference type="NCBIfam" id="TIGR02866">
    <property type="entry name" value="CoxB"/>
    <property type="match status" value="1"/>
</dbReference>
<accession>A0A0K8P0K6</accession>
<name>A0A0K8P0K6_PISS1</name>
<dbReference type="GO" id="GO:0016491">
    <property type="term" value="F:oxidoreductase activity"/>
    <property type="evidence" value="ECO:0007669"/>
    <property type="project" value="UniProtKB-KW"/>
</dbReference>
<dbReference type="Pfam" id="PF00034">
    <property type="entry name" value="Cytochrom_C"/>
    <property type="match status" value="1"/>
</dbReference>
<reference evidence="22" key="1">
    <citation type="submission" date="2015-07" db="EMBL/GenBank/DDBJ databases">
        <title>Discovery of a poly(ethylene terephthalate assimilation.</title>
        <authorList>
            <person name="Yoshida S."/>
            <person name="Hiraga K."/>
            <person name="Takehana T."/>
            <person name="Taniguchi I."/>
            <person name="Yamaji H."/>
            <person name="Maeda Y."/>
            <person name="Toyohara K."/>
            <person name="Miyamoto K."/>
            <person name="Kimura Y."/>
            <person name="Oda K."/>
        </authorList>
    </citation>
    <scope>NUCLEOTIDE SEQUENCE [LARGE SCALE GENOMIC DNA]</scope>
    <source>
        <strain evidence="22">NBRC 110686 / TISTR 2288 / 201-F6</strain>
    </source>
</reference>
<keyword evidence="21" id="KW-0560">Oxidoreductase</keyword>
<keyword evidence="5 17" id="KW-0349">Heme</keyword>
<evidence type="ECO:0000256" key="15">
    <source>
        <dbReference type="ARBA" id="ARBA00031399"/>
    </source>
</evidence>
<keyword evidence="11 17" id="KW-0408">Iron</keyword>
<evidence type="ECO:0000313" key="21">
    <source>
        <dbReference type="EMBL" id="GAP36156.1"/>
    </source>
</evidence>
<feature type="domain" description="Cytochrome c" evidence="20">
    <location>
        <begin position="227"/>
        <end position="317"/>
    </location>
</feature>
<dbReference type="InterPro" id="IPR045187">
    <property type="entry name" value="CcO_II"/>
</dbReference>
<evidence type="ECO:0000256" key="7">
    <source>
        <dbReference type="ARBA" id="ARBA00022692"/>
    </source>
</evidence>
<dbReference type="InterPro" id="IPR001505">
    <property type="entry name" value="Copper_CuA"/>
</dbReference>
<keyword evidence="13 18" id="KW-0472">Membrane</keyword>
<sequence>MPVLPLDWQGLQSMLHAAGVGAQRVEGLWWLMFWVFAAIWLAVVAAALGALRRRAAPRADAPRRATRAVVAATAGTVIVLLVSFGASLAAGLALARLDQPGMARVEITGHRWWWEVRYLDGRPERIFTSANELHLPAGRPVELLLRSADVIHSFWAPRLHGKIDLIPGRTNRLVLQAQQTGVHRAQCAEFCGVQHAKMALMVVVRPPDEHARWLASQLAPLAEPADDLAREGRVVFERHCAACHAMRGTAAVGRLGPDLTRFAQRLTVGAGTLPNTPGHRAGWIADAQHVKPGSLMPWVPLQGRELQAVLRYLEAAV</sequence>
<dbReference type="InterPro" id="IPR034236">
    <property type="entry name" value="CuRO_CcO_Caa3_II"/>
</dbReference>
<dbReference type="PANTHER" id="PTHR22888:SF9">
    <property type="entry name" value="CYTOCHROME C OXIDASE SUBUNIT 2"/>
    <property type="match status" value="1"/>
</dbReference>
<reference evidence="21 22" key="2">
    <citation type="journal article" date="2016" name="Science">
        <title>A bacterium that degrades and assimilates poly(ethylene terephthalate).</title>
        <authorList>
            <person name="Yoshida S."/>
            <person name="Hiraga K."/>
            <person name="Takehana T."/>
            <person name="Taniguchi I."/>
            <person name="Yamaji H."/>
            <person name="Maeda Y."/>
            <person name="Toyohara K."/>
            <person name="Miyamoto K."/>
            <person name="Kimura Y."/>
            <person name="Oda K."/>
        </authorList>
    </citation>
    <scope>NUCLEOTIDE SEQUENCE [LARGE SCALE GENOMIC DNA]</scope>
    <source>
        <strain evidence="22">NBRC 110686 / TISTR 2288 / 201-F6</strain>
    </source>
</reference>
<keyword evidence="8 17" id="KW-0479">Metal-binding</keyword>
<gene>
    <name evidence="21" type="ORF">ISF6_1996</name>
</gene>
<organism evidence="21 22">
    <name type="scientific">Piscinibacter sakaiensis</name>
    <name type="common">Ideonella sakaiensis</name>
    <dbReference type="NCBI Taxonomy" id="1547922"/>
    <lineage>
        <taxon>Bacteria</taxon>
        <taxon>Pseudomonadati</taxon>
        <taxon>Pseudomonadota</taxon>
        <taxon>Betaproteobacteria</taxon>
        <taxon>Burkholderiales</taxon>
        <taxon>Sphaerotilaceae</taxon>
        <taxon>Piscinibacter</taxon>
    </lineage>
</organism>
<dbReference type="STRING" id="1547922.ISF6_1996"/>
<dbReference type="OrthoDB" id="9773456at2"/>
<dbReference type="Gene3D" id="2.60.40.420">
    <property type="entry name" value="Cupredoxins - blue copper proteins"/>
    <property type="match status" value="1"/>
</dbReference>
<feature type="domain" description="Cytochrome oxidase subunit II copper A binding" evidence="19">
    <location>
        <begin position="100"/>
        <end position="216"/>
    </location>
</feature>
<keyword evidence="10 18" id="KW-1133">Transmembrane helix</keyword>
<evidence type="ECO:0000256" key="6">
    <source>
        <dbReference type="ARBA" id="ARBA00022660"/>
    </source>
</evidence>
<evidence type="ECO:0000256" key="9">
    <source>
        <dbReference type="ARBA" id="ARBA00022982"/>
    </source>
</evidence>
<comment type="function">
    <text evidence="14">Subunits I and II form the functional core of the enzyme complex. Electrons originating in cytochrome c are transferred via heme a and Cu(A) to the binuclear center formed by heme a3 and Cu(B).</text>
</comment>
<dbReference type="PROSITE" id="PS50857">
    <property type="entry name" value="COX2_CUA"/>
    <property type="match status" value="1"/>
</dbReference>
<dbReference type="SUPFAM" id="SSF49503">
    <property type="entry name" value="Cupredoxins"/>
    <property type="match status" value="1"/>
</dbReference>
<dbReference type="InterPro" id="IPR002429">
    <property type="entry name" value="CcO_II-like_C"/>
</dbReference>
<dbReference type="PROSITE" id="PS00078">
    <property type="entry name" value="COX2"/>
    <property type="match status" value="1"/>
</dbReference>
<evidence type="ECO:0000256" key="2">
    <source>
        <dbReference type="ARBA" id="ARBA00004418"/>
    </source>
</evidence>
<keyword evidence="9" id="KW-0249">Electron transport</keyword>
<dbReference type="GO" id="GO:0042773">
    <property type="term" value="P:ATP synthesis coupled electron transport"/>
    <property type="evidence" value="ECO:0007669"/>
    <property type="project" value="TreeGrafter"/>
</dbReference>
<feature type="transmembrane region" description="Helical" evidence="18">
    <location>
        <begin position="69"/>
        <end position="95"/>
    </location>
</feature>
<evidence type="ECO:0000256" key="4">
    <source>
        <dbReference type="ARBA" id="ARBA00022448"/>
    </source>
</evidence>
<evidence type="ECO:0000259" key="19">
    <source>
        <dbReference type="PROSITE" id="PS50857"/>
    </source>
</evidence>
<evidence type="ECO:0000256" key="10">
    <source>
        <dbReference type="ARBA" id="ARBA00022989"/>
    </source>
</evidence>
<comment type="subcellular location">
    <subcellularLocation>
        <location evidence="1">Membrane</location>
        <topology evidence="1">Multi-pass membrane protein</topology>
    </subcellularLocation>
    <subcellularLocation>
        <location evidence="2">Periplasm</location>
    </subcellularLocation>
</comment>
<dbReference type="CDD" id="cd04213">
    <property type="entry name" value="CuRO_CcO_Caa3_II"/>
    <property type="match status" value="1"/>
</dbReference>
<evidence type="ECO:0000256" key="13">
    <source>
        <dbReference type="ARBA" id="ARBA00023136"/>
    </source>
</evidence>
<dbReference type="Pfam" id="PF00116">
    <property type="entry name" value="COX2"/>
    <property type="match status" value="1"/>
</dbReference>
<dbReference type="GO" id="GO:0016020">
    <property type="term" value="C:membrane"/>
    <property type="evidence" value="ECO:0007669"/>
    <property type="project" value="UniProtKB-SubCell"/>
</dbReference>
<keyword evidence="7 18" id="KW-0812">Transmembrane</keyword>
<evidence type="ECO:0000256" key="18">
    <source>
        <dbReference type="SAM" id="Phobius"/>
    </source>
</evidence>
<evidence type="ECO:0000256" key="17">
    <source>
        <dbReference type="PROSITE-ProRule" id="PRU00433"/>
    </source>
</evidence>
<evidence type="ECO:0000259" key="20">
    <source>
        <dbReference type="PROSITE" id="PS51007"/>
    </source>
</evidence>
<dbReference type="PROSITE" id="PS51007">
    <property type="entry name" value="CYTC"/>
    <property type="match status" value="1"/>
</dbReference>
<comment type="similarity">
    <text evidence="3">Belongs to the cytochrome c oxidase subunit 2 family.</text>
</comment>
<keyword evidence="6" id="KW-0679">Respiratory chain</keyword>
<dbReference type="GO" id="GO:0020037">
    <property type="term" value="F:heme binding"/>
    <property type="evidence" value="ECO:0007669"/>
    <property type="project" value="InterPro"/>
</dbReference>
<dbReference type="PRINTS" id="PR01166">
    <property type="entry name" value="CYCOXIDASEII"/>
</dbReference>
<dbReference type="InterPro" id="IPR008972">
    <property type="entry name" value="Cupredoxin"/>
</dbReference>
<dbReference type="AlphaFoldDB" id="A0A0K8P0K6"/>
<dbReference type="GO" id="GO:0004129">
    <property type="term" value="F:cytochrome-c oxidase activity"/>
    <property type="evidence" value="ECO:0007669"/>
    <property type="project" value="UniProtKB-EC"/>
</dbReference>
<dbReference type="Proteomes" id="UP000037660">
    <property type="component" value="Unassembled WGS sequence"/>
</dbReference>
<keyword evidence="22" id="KW-1185">Reference proteome</keyword>
<dbReference type="InterPro" id="IPR036909">
    <property type="entry name" value="Cyt_c-like_dom_sf"/>
</dbReference>
<evidence type="ECO:0000256" key="5">
    <source>
        <dbReference type="ARBA" id="ARBA00022617"/>
    </source>
</evidence>
<evidence type="ECO:0000256" key="1">
    <source>
        <dbReference type="ARBA" id="ARBA00004141"/>
    </source>
</evidence>
<evidence type="ECO:0000256" key="11">
    <source>
        <dbReference type="ARBA" id="ARBA00023004"/>
    </source>
</evidence>
<dbReference type="EMBL" id="BBYR01000032">
    <property type="protein sequence ID" value="GAP36156.1"/>
    <property type="molecule type" value="Genomic_DNA"/>
</dbReference>
<protein>
    <recommendedName>
        <fullName evidence="15">Cytochrome aa3 subunit 2</fullName>
    </recommendedName>
</protein>
<evidence type="ECO:0000256" key="8">
    <source>
        <dbReference type="ARBA" id="ARBA00022723"/>
    </source>
</evidence>
<evidence type="ECO:0000256" key="3">
    <source>
        <dbReference type="ARBA" id="ARBA00007866"/>
    </source>
</evidence>
<evidence type="ECO:0000256" key="16">
    <source>
        <dbReference type="ARBA" id="ARBA00047816"/>
    </source>
</evidence>
<keyword evidence="12" id="KW-0186">Copper</keyword>
<keyword evidence="4" id="KW-0813">Transport</keyword>
<feature type="transmembrane region" description="Helical" evidence="18">
    <location>
        <begin position="28"/>
        <end position="48"/>
    </location>
</feature>
<dbReference type="PANTHER" id="PTHR22888">
    <property type="entry name" value="CYTOCHROME C OXIDASE, SUBUNIT II"/>
    <property type="match status" value="1"/>
</dbReference>
<dbReference type="RefSeq" id="WP_054020163.1">
    <property type="nucleotide sequence ID" value="NZ_BBYR01000032.1"/>
</dbReference>
<dbReference type="InterPro" id="IPR009056">
    <property type="entry name" value="Cyt_c-like_dom"/>
</dbReference>
<evidence type="ECO:0000256" key="12">
    <source>
        <dbReference type="ARBA" id="ARBA00023008"/>
    </source>
</evidence>
<dbReference type="InterPro" id="IPR014222">
    <property type="entry name" value="Cyt_c_oxidase_su2"/>
</dbReference>
<comment type="catalytic activity">
    <reaction evidence="16">
        <text>4 Fe(II)-[cytochrome c] + O2 + 8 H(+)(in) = 4 Fe(III)-[cytochrome c] + 2 H2O + 4 H(+)(out)</text>
        <dbReference type="Rhea" id="RHEA:11436"/>
        <dbReference type="Rhea" id="RHEA-COMP:10350"/>
        <dbReference type="Rhea" id="RHEA-COMP:14399"/>
        <dbReference type="ChEBI" id="CHEBI:15377"/>
        <dbReference type="ChEBI" id="CHEBI:15378"/>
        <dbReference type="ChEBI" id="CHEBI:15379"/>
        <dbReference type="ChEBI" id="CHEBI:29033"/>
        <dbReference type="ChEBI" id="CHEBI:29034"/>
        <dbReference type="EC" id="7.1.1.9"/>
    </reaction>
</comment>
<comment type="caution">
    <text evidence="21">The sequence shown here is derived from an EMBL/GenBank/DDBJ whole genome shotgun (WGS) entry which is preliminary data.</text>
</comment>
<dbReference type="SUPFAM" id="SSF46626">
    <property type="entry name" value="Cytochrome c"/>
    <property type="match status" value="1"/>
</dbReference>
<evidence type="ECO:0000313" key="22">
    <source>
        <dbReference type="Proteomes" id="UP000037660"/>
    </source>
</evidence>
<evidence type="ECO:0000256" key="14">
    <source>
        <dbReference type="ARBA" id="ARBA00024688"/>
    </source>
</evidence>
<proteinExistence type="inferred from homology"/>
<dbReference type="GO" id="GO:0042597">
    <property type="term" value="C:periplasmic space"/>
    <property type="evidence" value="ECO:0007669"/>
    <property type="project" value="UniProtKB-SubCell"/>
</dbReference>